<comment type="caution">
    <text evidence="1">The sequence shown here is derived from an EMBL/GenBank/DDBJ whole genome shotgun (WGS) entry which is preliminary data.</text>
</comment>
<name>A0ABU6TK00_9FABA</name>
<dbReference type="Proteomes" id="UP001341840">
    <property type="component" value="Unassembled WGS sequence"/>
</dbReference>
<protein>
    <submittedName>
        <fullName evidence="1">Uncharacterized protein</fullName>
    </submittedName>
</protein>
<sequence>MRLTNPTLSQRIKIQVQLIGVIQDSSAEQATFQHQVLYKVQDHALDLNLPNSTGDALLMFTDQNHGPAIVNIPRMISNEELSSIVPLEWITNYERIFPQHIADVHTTMPPTITRAADGTIKTVFQKPGTEGRSSFSEGRPSFRRICTISPFTIQHTNYQNDPPVNYFENENLVYVSHINGHFIWDVDPVYSVPCVATIRSYDEEFPPLRVSAEEQRAARRPYVVPQGVTPQGYQAITPQEEVLKWHTDNAISQNKMMLRIDNTLDTLVEKTGTLTMQVGSVEAQINELTERLSTQAYQLDHNLKAYIQSQYFGPEFQKKN</sequence>
<dbReference type="EMBL" id="JASCZI010091129">
    <property type="protein sequence ID" value="MED6149107.1"/>
    <property type="molecule type" value="Genomic_DNA"/>
</dbReference>
<dbReference type="InterPro" id="IPR053098">
    <property type="entry name" value="Petuviruses_polyprotein"/>
</dbReference>
<proteinExistence type="predicted"/>
<reference evidence="1 2" key="1">
    <citation type="journal article" date="2023" name="Plants (Basel)">
        <title>Bridging the Gap: Combining Genomics and Transcriptomics Approaches to Understand Stylosanthes scabra, an Orphan Legume from the Brazilian Caatinga.</title>
        <authorList>
            <person name="Ferreira-Neto J.R.C."/>
            <person name="da Silva M.D."/>
            <person name="Binneck E."/>
            <person name="de Melo N.F."/>
            <person name="da Silva R.H."/>
            <person name="de Melo A.L.T.M."/>
            <person name="Pandolfi V."/>
            <person name="Bustamante F.O."/>
            <person name="Brasileiro-Vidal A.C."/>
            <person name="Benko-Iseppon A.M."/>
        </authorList>
    </citation>
    <scope>NUCLEOTIDE SEQUENCE [LARGE SCALE GENOMIC DNA]</scope>
    <source>
        <tissue evidence="1">Leaves</tissue>
    </source>
</reference>
<gene>
    <name evidence="1" type="ORF">PIB30_059296</name>
</gene>
<dbReference type="PANTHER" id="PTHR48435">
    <property type="entry name" value="POLYPROTEIN"/>
    <property type="match status" value="1"/>
</dbReference>
<evidence type="ECO:0000313" key="2">
    <source>
        <dbReference type="Proteomes" id="UP001341840"/>
    </source>
</evidence>
<dbReference type="PANTHER" id="PTHR48435:SF1">
    <property type="entry name" value="POLYPROTEIN"/>
    <property type="match status" value="1"/>
</dbReference>
<keyword evidence="2" id="KW-1185">Reference proteome</keyword>
<evidence type="ECO:0000313" key="1">
    <source>
        <dbReference type="EMBL" id="MED6149107.1"/>
    </source>
</evidence>
<organism evidence="1 2">
    <name type="scientific">Stylosanthes scabra</name>
    <dbReference type="NCBI Taxonomy" id="79078"/>
    <lineage>
        <taxon>Eukaryota</taxon>
        <taxon>Viridiplantae</taxon>
        <taxon>Streptophyta</taxon>
        <taxon>Embryophyta</taxon>
        <taxon>Tracheophyta</taxon>
        <taxon>Spermatophyta</taxon>
        <taxon>Magnoliopsida</taxon>
        <taxon>eudicotyledons</taxon>
        <taxon>Gunneridae</taxon>
        <taxon>Pentapetalae</taxon>
        <taxon>rosids</taxon>
        <taxon>fabids</taxon>
        <taxon>Fabales</taxon>
        <taxon>Fabaceae</taxon>
        <taxon>Papilionoideae</taxon>
        <taxon>50 kb inversion clade</taxon>
        <taxon>dalbergioids sensu lato</taxon>
        <taxon>Dalbergieae</taxon>
        <taxon>Pterocarpus clade</taxon>
        <taxon>Stylosanthes</taxon>
    </lineage>
</organism>
<accession>A0ABU6TK00</accession>